<dbReference type="Pfam" id="PF01263">
    <property type="entry name" value="Aldose_epim"/>
    <property type="match status" value="1"/>
</dbReference>
<dbReference type="Gene3D" id="2.70.98.10">
    <property type="match status" value="1"/>
</dbReference>
<dbReference type="GO" id="GO:0004034">
    <property type="term" value="F:aldose 1-epimerase activity"/>
    <property type="evidence" value="ECO:0007669"/>
    <property type="project" value="TreeGrafter"/>
</dbReference>
<dbReference type="PANTHER" id="PTHR10091:SF0">
    <property type="entry name" value="GALACTOSE MUTAROTASE"/>
    <property type="match status" value="1"/>
</dbReference>
<protein>
    <recommendedName>
        <fullName evidence="2">Aldose 1-epimerase</fullName>
    </recommendedName>
</protein>
<dbReference type="InterPro" id="IPR008183">
    <property type="entry name" value="Aldose_1/G6P_1-epimerase"/>
</dbReference>
<dbReference type="GO" id="GO:0033499">
    <property type="term" value="P:galactose catabolic process via UDP-galactose, Leloir pathway"/>
    <property type="evidence" value="ECO:0007669"/>
    <property type="project" value="TreeGrafter"/>
</dbReference>
<dbReference type="InterPro" id="IPR014718">
    <property type="entry name" value="GH-type_carb-bd"/>
</dbReference>
<gene>
    <name evidence="1" type="ORF">LAMO00422_LOCUS5802</name>
</gene>
<dbReference type="InterPro" id="IPR011013">
    <property type="entry name" value="Gal_mutarotase_sf_dom"/>
</dbReference>
<name>A0A7S0D1H9_9EUKA</name>
<reference evidence="1" key="1">
    <citation type="submission" date="2021-01" db="EMBL/GenBank/DDBJ databases">
        <authorList>
            <person name="Corre E."/>
            <person name="Pelletier E."/>
            <person name="Niang G."/>
            <person name="Scheremetjew M."/>
            <person name="Finn R."/>
            <person name="Kale V."/>
            <person name="Holt S."/>
            <person name="Cochrane G."/>
            <person name="Meng A."/>
            <person name="Brown T."/>
            <person name="Cohen L."/>
        </authorList>
    </citation>
    <scope>NUCLEOTIDE SEQUENCE</scope>
    <source>
        <strain evidence="1">CCMP2058</strain>
    </source>
</reference>
<evidence type="ECO:0000313" key="1">
    <source>
        <dbReference type="EMBL" id="CAD8440382.1"/>
    </source>
</evidence>
<dbReference type="EMBL" id="HBEM01008287">
    <property type="protein sequence ID" value="CAD8440382.1"/>
    <property type="molecule type" value="Transcribed_RNA"/>
</dbReference>
<dbReference type="GO" id="GO:0030246">
    <property type="term" value="F:carbohydrate binding"/>
    <property type="evidence" value="ECO:0007669"/>
    <property type="project" value="InterPro"/>
</dbReference>
<dbReference type="PANTHER" id="PTHR10091">
    <property type="entry name" value="ALDOSE-1-EPIMERASE"/>
    <property type="match status" value="1"/>
</dbReference>
<sequence>MGSFAISGFERVQESFELPWGVEGRNGTPRKFVLRNKKGMEVAVTNVGAALLSVKVPRYEKGEMKKVDVLLGRENPENVDKGSTKLGCVIGPCVHISRGKFDIDGNTYQLECNDDRHHSYGGSKGLSSRIFDVEYPPEVPSPTYGRSSKPPMESKAAKVVFRCTGSEDEWRYPGTLTTQVTFLLNDSNELVIDIKALVEGKAAPVNIAYNTFWNLGGHTSGSVLNAHCLHVQPPLSGGKNFYTKPSGEYKQRILDEPEEVPKDFDFTRLRFLKESMDHNFVLRFSKPDSTNSMESPCATLLSPISRLRMEVYTNQVGLQVITFEENKENGKHRNPYSQHGGVCLRPQAFPDAVNMSCFPSVVVRPAFKMEQDTKGEKVYIRHTDKDTLKTFFEDPITGTTTWKKPNGKIISAEAESEKARRTGTFSIPGGFSSPEVDKGSGYHHKTVYKFASLSNKPSPFFMSLESSVSIPKRRFRLSHSSPQLYGDMNHQENEKKAGEGLVMRTYDAYEREESSIPVDENEVMKNSKVSAEGKLFDKAIGALGGRNVKADEEDEEDI</sequence>
<dbReference type="AlphaFoldDB" id="A0A7S0D1H9"/>
<organism evidence="1">
    <name type="scientific">Amorphochlora amoebiformis</name>
    <dbReference type="NCBI Taxonomy" id="1561963"/>
    <lineage>
        <taxon>Eukaryota</taxon>
        <taxon>Sar</taxon>
        <taxon>Rhizaria</taxon>
        <taxon>Cercozoa</taxon>
        <taxon>Chlorarachniophyceae</taxon>
        <taxon>Amorphochlora</taxon>
    </lineage>
</organism>
<accession>A0A7S0D1H9</accession>
<dbReference type="SUPFAM" id="SSF74650">
    <property type="entry name" value="Galactose mutarotase-like"/>
    <property type="match status" value="1"/>
</dbReference>
<dbReference type="GO" id="GO:0006006">
    <property type="term" value="P:glucose metabolic process"/>
    <property type="evidence" value="ECO:0007669"/>
    <property type="project" value="TreeGrafter"/>
</dbReference>
<evidence type="ECO:0008006" key="2">
    <source>
        <dbReference type="Google" id="ProtNLM"/>
    </source>
</evidence>
<proteinExistence type="predicted"/>